<reference evidence="2" key="1">
    <citation type="submission" date="2018-05" db="EMBL/GenBank/DDBJ databases">
        <authorList>
            <person name="Lanie J.A."/>
            <person name="Ng W.-L."/>
            <person name="Kazmierczak K.M."/>
            <person name="Andrzejewski T.M."/>
            <person name="Davidsen T.M."/>
            <person name="Wayne K.J."/>
            <person name="Tettelin H."/>
            <person name="Glass J.I."/>
            <person name="Rusch D."/>
            <person name="Podicherti R."/>
            <person name="Tsui H.-C.T."/>
            <person name="Winkler M.E."/>
        </authorList>
    </citation>
    <scope>NUCLEOTIDE SEQUENCE</scope>
</reference>
<dbReference type="InterPro" id="IPR000866">
    <property type="entry name" value="AhpC/TSA"/>
</dbReference>
<gene>
    <name evidence="2" type="ORF">METZ01_LOCUS22769</name>
</gene>
<dbReference type="AlphaFoldDB" id="A0A381PSB8"/>
<organism evidence="2">
    <name type="scientific">marine metagenome</name>
    <dbReference type="NCBI Taxonomy" id="408172"/>
    <lineage>
        <taxon>unclassified sequences</taxon>
        <taxon>metagenomes</taxon>
        <taxon>ecological metagenomes</taxon>
    </lineage>
</organism>
<evidence type="ECO:0000259" key="1">
    <source>
        <dbReference type="Pfam" id="PF00578"/>
    </source>
</evidence>
<dbReference type="EMBL" id="UINC01001075">
    <property type="protein sequence ID" value="SUZ69915.1"/>
    <property type="molecule type" value="Genomic_DNA"/>
</dbReference>
<accession>A0A381PSB8</accession>
<protein>
    <recommendedName>
        <fullName evidence="1">Alkyl hydroperoxide reductase subunit C/ Thiol specific antioxidant domain-containing protein</fullName>
    </recommendedName>
</protein>
<dbReference type="GO" id="GO:0016491">
    <property type="term" value="F:oxidoreductase activity"/>
    <property type="evidence" value="ECO:0007669"/>
    <property type="project" value="InterPro"/>
</dbReference>
<evidence type="ECO:0000313" key="2">
    <source>
        <dbReference type="EMBL" id="SUZ69915.1"/>
    </source>
</evidence>
<dbReference type="SUPFAM" id="SSF52833">
    <property type="entry name" value="Thioredoxin-like"/>
    <property type="match status" value="1"/>
</dbReference>
<dbReference type="Gene3D" id="3.40.30.10">
    <property type="entry name" value="Glutaredoxin"/>
    <property type="match status" value="1"/>
</dbReference>
<dbReference type="GO" id="GO:0016209">
    <property type="term" value="F:antioxidant activity"/>
    <property type="evidence" value="ECO:0007669"/>
    <property type="project" value="InterPro"/>
</dbReference>
<name>A0A381PSB8_9ZZZZ</name>
<dbReference type="InterPro" id="IPR036249">
    <property type="entry name" value="Thioredoxin-like_sf"/>
</dbReference>
<dbReference type="Pfam" id="PF00578">
    <property type="entry name" value="AhpC-TSA"/>
    <property type="match status" value="1"/>
</dbReference>
<proteinExistence type="predicted"/>
<feature type="domain" description="Alkyl hydroperoxide reductase subunit C/ Thiol specific antioxidant" evidence="1">
    <location>
        <begin position="2"/>
        <end position="65"/>
    </location>
</feature>
<sequence length="84" mass="9447">MSADSVKAQKNFATKQGFQFLLLSDPAKETIRSYDAIGMKKMYGKEYEGIFRIAYLIDEQGKVEKAYEKVSPKTFAGEVLLDLG</sequence>